<keyword evidence="2" id="KW-1133">Transmembrane helix</keyword>
<proteinExistence type="predicted"/>
<dbReference type="EMBL" id="MCFK01007899">
    <property type="protein sequence ID" value="RKF56766.1"/>
    <property type="molecule type" value="Genomic_DNA"/>
</dbReference>
<keyword evidence="3" id="KW-0732">Signal</keyword>
<accession>A0A420HH47</accession>
<feature type="compositionally biased region" description="Basic and acidic residues" evidence="1">
    <location>
        <begin position="102"/>
        <end position="111"/>
    </location>
</feature>
<protein>
    <submittedName>
        <fullName evidence="4">Uncharacterized protein</fullName>
    </submittedName>
</protein>
<feature type="region of interest" description="Disordered" evidence="1">
    <location>
        <begin position="83"/>
        <end position="130"/>
    </location>
</feature>
<feature type="chain" id="PRO_5019477209" evidence="3">
    <location>
        <begin position="20"/>
        <end position="130"/>
    </location>
</feature>
<keyword evidence="5" id="KW-1185">Reference proteome</keyword>
<comment type="caution">
    <text evidence="4">The sequence shown here is derived from an EMBL/GenBank/DDBJ whole genome shotgun (WGS) entry which is preliminary data.</text>
</comment>
<dbReference type="Proteomes" id="UP000286134">
    <property type="component" value="Unassembled WGS sequence"/>
</dbReference>
<feature type="compositionally biased region" description="Low complexity" evidence="1">
    <location>
        <begin position="114"/>
        <end position="130"/>
    </location>
</feature>
<feature type="transmembrane region" description="Helical" evidence="2">
    <location>
        <begin position="50"/>
        <end position="72"/>
    </location>
</feature>
<evidence type="ECO:0000256" key="1">
    <source>
        <dbReference type="SAM" id="MobiDB-lite"/>
    </source>
</evidence>
<evidence type="ECO:0000313" key="4">
    <source>
        <dbReference type="EMBL" id="RKF56766.1"/>
    </source>
</evidence>
<evidence type="ECO:0000313" key="5">
    <source>
        <dbReference type="Proteomes" id="UP000286134"/>
    </source>
</evidence>
<evidence type="ECO:0000256" key="2">
    <source>
        <dbReference type="SAM" id="Phobius"/>
    </source>
</evidence>
<name>A0A420HH47_9PEZI</name>
<evidence type="ECO:0000256" key="3">
    <source>
        <dbReference type="SAM" id="SignalP"/>
    </source>
</evidence>
<keyword evidence="2" id="KW-0812">Transmembrane</keyword>
<reference evidence="4 5" key="1">
    <citation type="journal article" date="2018" name="BMC Genomics">
        <title>Comparative genome analyses reveal sequence features reflecting distinct modes of host-adaptation between dicot and monocot powdery mildew.</title>
        <authorList>
            <person name="Wu Y."/>
            <person name="Ma X."/>
            <person name="Pan Z."/>
            <person name="Kale S.D."/>
            <person name="Song Y."/>
            <person name="King H."/>
            <person name="Zhang Q."/>
            <person name="Presley C."/>
            <person name="Deng X."/>
            <person name="Wei C.I."/>
            <person name="Xiao S."/>
        </authorList>
    </citation>
    <scope>NUCLEOTIDE SEQUENCE [LARGE SCALE GENOMIC DNA]</scope>
    <source>
        <strain evidence="4">UMSG2</strain>
    </source>
</reference>
<organism evidence="4 5">
    <name type="scientific">Erysiphe neolycopersici</name>
    <dbReference type="NCBI Taxonomy" id="212602"/>
    <lineage>
        <taxon>Eukaryota</taxon>
        <taxon>Fungi</taxon>
        <taxon>Dikarya</taxon>
        <taxon>Ascomycota</taxon>
        <taxon>Pezizomycotina</taxon>
        <taxon>Leotiomycetes</taxon>
        <taxon>Erysiphales</taxon>
        <taxon>Erysiphaceae</taxon>
        <taxon>Erysiphe</taxon>
    </lineage>
</organism>
<sequence length="130" mass="15290">MFWIQLLVMLLCLDRQLVCTSVPHRHYHHNLNVHPSHSSSPADHRRNKKLLVACSFIVVTIIIASFACILAFHRYDRKKIQKELQRRVPENRNPSNSVEFQMDERLDEQREIAPPYSSSSKPPSYREVQL</sequence>
<dbReference type="AlphaFoldDB" id="A0A420HH47"/>
<keyword evidence="2" id="KW-0472">Membrane</keyword>
<feature type="signal peptide" evidence="3">
    <location>
        <begin position="1"/>
        <end position="19"/>
    </location>
</feature>
<gene>
    <name evidence="4" type="ORF">OnM2_078028</name>
</gene>